<keyword evidence="2" id="KW-1133">Transmembrane helix</keyword>
<evidence type="ECO:0000313" key="3">
    <source>
        <dbReference type="EMBL" id="KKB47335.1"/>
    </source>
</evidence>
<gene>
    <name evidence="3" type="ORF">HMPREF1535_04745</name>
</gene>
<feature type="coiled-coil region" evidence="1">
    <location>
        <begin position="20"/>
        <end position="47"/>
    </location>
</feature>
<dbReference type="EMBL" id="AQHV01000026">
    <property type="protein sequence ID" value="KKB47335.1"/>
    <property type="molecule type" value="Genomic_DNA"/>
</dbReference>
<accession>A0A0F5IPQ1</accession>
<dbReference type="PATRIC" id="fig|927665.4.peg.4866"/>
<dbReference type="HOGENOM" id="CLU_959248_0_0_10"/>
<proteinExistence type="predicted"/>
<keyword evidence="2" id="KW-0472">Membrane</keyword>
<comment type="caution">
    <text evidence="3">The sequence shown here is derived from an EMBL/GenBank/DDBJ whole genome shotgun (WGS) entry which is preliminary data.</text>
</comment>
<dbReference type="RefSeq" id="WP_129699265.1">
    <property type="nucleotide sequence ID" value="NZ_KQ033914.1"/>
</dbReference>
<evidence type="ECO:0000256" key="2">
    <source>
        <dbReference type="SAM" id="Phobius"/>
    </source>
</evidence>
<dbReference type="STRING" id="927665.HMPREF1535_04745"/>
<dbReference type="AlphaFoldDB" id="A0A0F5IPQ1"/>
<keyword evidence="1" id="KW-0175">Coiled coil</keyword>
<name>A0A0F5IPQ1_9BACT</name>
<evidence type="ECO:0000256" key="1">
    <source>
        <dbReference type="SAM" id="Coils"/>
    </source>
</evidence>
<keyword evidence="2" id="KW-0812">Transmembrane</keyword>
<reference evidence="3 4" key="1">
    <citation type="submission" date="2013-04" db="EMBL/GenBank/DDBJ databases">
        <title>The Genome Sequence of Parabacteroides goldsteinii DSM 19448.</title>
        <authorList>
            <consortium name="The Broad Institute Genomics Platform"/>
            <person name="Earl A."/>
            <person name="Ward D."/>
            <person name="Feldgarden M."/>
            <person name="Gevers D."/>
            <person name="Martens E."/>
            <person name="Sakamoto M."/>
            <person name="Benno Y."/>
            <person name="Song Y."/>
            <person name="Liu C."/>
            <person name="Lee J."/>
            <person name="Bolanos M."/>
            <person name="Vaisanen M.L."/>
            <person name="Finegold S.M."/>
            <person name="Walker B."/>
            <person name="Young S."/>
            <person name="Zeng Q."/>
            <person name="Gargeya S."/>
            <person name="Fitzgerald M."/>
            <person name="Haas B."/>
            <person name="Abouelleil A."/>
            <person name="Allen A.W."/>
            <person name="Alvarado L."/>
            <person name="Arachchi H.M."/>
            <person name="Berlin A.M."/>
            <person name="Chapman S.B."/>
            <person name="Gainer-Dewar J."/>
            <person name="Goldberg J."/>
            <person name="Griggs A."/>
            <person name="Gujja S."/>
            <person name="Hansen M."/>
            <person name="Howarth C."/>
            <person name="Imamovic A."/>
            <person name="Ireland A."/>
            <person name="Larimer J."/>
            <person name="McCowan C."/>
            <person name="Murphy C."/>
            <person name="Pearson M."/>
            <person name="Poon T.W."/>
            <person name="Priest M."/>
            <person name="Roberts A."/>
            <person name="Saif S."/>
            <person name="Shea T."/>
            <person name="Sisk P."/>
            <person name="Sykes S."/>
            <person name="Wortman J."/>
            <person name="Nusbaum C."/>
            <person name="Birren B."/>
        </authorList>
    </citation>
    <scope>NUCLEOTIDE SEQUENCE [LARGE SCALE GENOMIC DNA]</scope>
    <source>
        <strain evidence="3 4">DSM 19448</strain>
    </source>
</reference>
<protein>
    <submittedName>
        <fullName evidence="3">Uncharacterized protein</fullName>
    </submittedName>
</protein>
<dbReference type="Proteomes" id="UP000033047">
    <property type="component" value="Unassembled WGS sequence"/>
</dbReference>
<evidence type="ECO:0000313" key="4">
    <source>
        <dbReference type="Proteomes" id="UP000033047"/>
    </source>
</evidence>
<organism evidence="3 4">
    <name type="scientific">Parabacteroides goldsteinii DSM 19448 = WAL 12034</name>
    <dbReference type="NCBI Taxonomy" id="927665"/>
    <lineage>
        <taxon>Bacteria</taxon>
        <taxon>Pseudomonadati</taxon>
        <taxon>Bacteroidota</taxon>
        <taxon>Bacteroidia</taxon>
        <taxon>Bacteroidales</taxon>
        <taxon>Tannerellaceae</taxon>
        <taxon>Parabacteroides</taxon>
    </lineage>
</organism>
<sequence>MTPQEILASLSRLESELQEVASARLLVEQTTQSYKEVQQEIRSFVAEFHKVVSSLNSISNALDEGQTSLSDEANKSVEIIKAQLLNVHDSFVDQCNNVIVRFAEKITEVRNKFSTETVALSATYEKNNSDFRSSITELSKIHVALIKATESVTSLKADISTLESQLNDSQKEQDVVLSKISEGLKSTGYNHTRILNQISDELKSLHAEQDSGIKSLQHSLDVVSDLQKQQKSTEEQIHNSVKNVLTNLDSRMNMLDVKVDGVRKTANMIKILGIINTIGLLLIMLLMFVR</sequence>
<feature type="transmembrane region" description="Helical" evidence="2">
    <location>
        <begin position="268"/>
        <end position="289"/>
    </location>
</feature>